<dbReference type="GO" id="GO:0005737">
    <property type="term" value="C:cytoplasm"/>
    <property type="evidence" value="ECO:0007669"/>
    <property type="project" value="UniProtKB-SubCell"/>
</dbReference>
<dbReference type="GO" id="GO:0031144">
    <property type="term" value="P:proteasome localization"/>
    <property type="evidence" value="ECO:0007669"/>
    <property type="project" value="UniProtKB-UniRule"/>
</dbReference>
<dbReference type="Proteomes" id="UP000245768">
    <property type="component" value="Unassembled WGS sequence"/>
</dbReference>
<dbReference type="GeneID" id="37046984"/>
<feature type="compositionally biased region" description="Basic and acidic residues" evidence="4">
    <location>
        <begin position="131"/>
        <end position="141"/>
    </location>
</feature>
<dbReference type="PANTHER" id="PTHR28032:SF1">
    <property type="entry name" value="FI02826P"/>
    <property type="match status" value="1"/>
</dbReference>
<dbReference type="Pfam" id="PF08559">
    <property type="entry name" value="Cut8"/>
    <property type="match status" value="1"/>
</dbReference>
<evidence type="ECO:0000256" key="3">
    <source>
        <dbReference type="RuleBase" id="RU368013"/>
    </source>
</evidence>
<dbReference type="InParanoid" id="A0A316YNY3"/>
<organism evidence="5 6">
    <name type="scientific">Acaromyces ingoldii</name>
    <dbReference type="NCBI Taxonomy" id="215250"/>
    <lineage>
        <taxon>Eukaryota</taxon>
        <taxon>Fungi</taxon>
        <taxon>Dikarya</taxon>
        <taxon>Basidiomycota</taxon>
        <taxon>Ustilaginomycotina</taxon>
        <taxon>Exobasidiomycetes</taxon>
        <taxon>Exobasidiales</taxon>
        <taxon>Cryptobasidiaceae</taxon>
        <taxon>Acaromyces</taxon>
    </lineage>
</organism>
<comment type="function">
    <text evidence="3">Involved in ubiquitin-mediated protein degradation. Regulatory factor in the ubiquitin/proteasome pathway that controls the turnover of proteasome substrates. Targets proteasomes to the nucleus and facilitates the degradation of nuclear proteins.</text>
</comment>
<dbReference type="InterPro" id="IPR013868">
    <property type="entry name" value="Cut8/Sts1_fam"/>
</dbReference>
<dbReference type="AlphaFoldDB" id="A0A316YNY3"/>
<dbReference type="PANTHER" id="PTHR28032">
    <property type="entry name" value="FI02826P"/>
    <property type="match status" value="1"/>
</dbReference>
<sequence length="543" mass="58323">MVYHYGSPIIAMPPLASTPPTPSSLHRHASHDSPATHLQPDGSSSSYSSTSLAPNTQASHQIPFQATPVHHGPTPLSFGFGFGSSGSSTPQSSALHQQWGQPSTATPTSHFSPSSARFASPAYQSVPSTSRRSEAKRRRDDDDGDSDSEMDTAGPSREKSGSPLSNRPMASSRQTLPKRMRAGLGAVGLMSLDEGATRQSPSLPASSTTSSKSAPSESGTGRQTSMADRVDVGRILATLDKPSLLSLFHKLLQSSSDPGLRDQIVSLLPSPSLDSIEPALDEAEKAIRAALPSAGQHEVRAEFAWGRLRSPVAEFVHTAQGFLPLFVDEDLPSTPSSTGEGSSKRERPHVSTTFNFLHLVTVRALRILEALPAVPRTASMFALDRQQPGPLFRIGSCEAVKQLSQMLPTHTMAISSPNSIVNQLLPQLALQWTRLFERVAKAVNEEGKMFGAEMVRGWIGSLNALVTPQQGDAEASVDDPAKAMRSTLNALKSRLEHEVGWLVGVHRGSSSSSFGYSTAQHHQHQPPTQHHLHSRPMDQEEEL</sequence>
<dbReference type="RefSeq" id="XP_025378187.1">
    <property type="nucleotide sequence ID" value="XM_025525068.1"/>
</dbReference>
<dbReference type="EMBL" id="KZ819636">
    <property type="protein sequence ID" value="PWN90989.1"/>
    <property type="molecule type" value="Genomic_DNA"/>
</dbReference>
<keyword evidence="3" id="KW-0963">Cytoplasm</keyword>
<dbReference type="OrthoDB" id="10061064at2759"/>
<evidence type="ECO:0000256" key="1">
    <source>
        <dbReference type="ARBA" id="ARBA00006199"/>
    </source>
</evidence>
<keyword evidence="2 3" id="KW-0539">Nucleus</keyword>
<feature type="region of interest" description="Disordered" evidence="4">
    <location>
        <begin position="512"/>
        <end position="543"/>
    </location>
</feature>
<feature type="region of interest" description="Disordered" evidence="4">
    <location>
        <begin position="194"/>
        <end position="227"/>
    </location>
</feature>
<keyword evidence="3" id="KW-0653">Protein transport</keyword>
<feature type="compositionally biased region" description="Low complexity" evidence="4">
    <location>
        <begin position="109"/>
        <end position="122"/>
    </location>
</feature>
<reference evidence="5 6" key="1">
    <citation type="journal article" date="2018" name="Mol. Biol. Evol.">
        <title>Broad Genomic Sampling Reveals a Smut Pathogenic Ancestry of the Fungal Clade Ustilaginomycotina.</title>
        <authorList>
            <person name="Kijpornyongpan T."/>
            <person name="Mondo S.J."/>
            <person name="Barry K."/>
            <person name="Sandor L."/>
            <person name="Lee J."/>
            <person name="Lipzen A."/>
            <person name="Pangilinan J."/>
            <person name="LaButti K."/>
            <person name="Hainaut M."/>
            <person name="Henrissat B."/>
            <person name="Grigoriev I.V."/>
            <person name="Spatafora J.W."/>
            <person name="Aime M.C."/>
        </authorList>
    </citation>
    <scope>NUCLEOTIDE SEQUENCE [LARGE SCALE GENOMIC DNA]</scope>
    <source>
        <strain evidence="5 6">MCA 4198</strain>
    </source>
</reference>
<dbReference type="GO" id="GO:0031965">
    <property type="term" value="C:nuclear membrane"/>
    <property type="evidence" value="ECO:0007669"/>
    <property type="project" value="TreeGrafter"/>
</dbReference>
<accession>A0A316YNY3</accession>
<name>A0A316YNY3_9BASI</name>
<dbReference type="Gene3D" id="1.20.58.1590">
    <property type="entry name" value="Tethering factor for nuclear proteasome Cut8/Sts1"/>
    <property type="match status" value="1"/>
</dbReference>
<evidence type="ECO:0000313" key="5">
    <source>
        <dbReference type="EMBL" id="PWN90989.1"/>
    </source>
</evidence>
<proteinExistence type="inferred from homology"/>
<comment type="similarity">
    <text evidence="1 3">Belongs to the cut8/STS1 family.</text>
</comment>
<dbReference type="GO" id="GO:0015031">
    <property type="term" value="P:protein transport"/>
    <property type="evidence" value="ECO:0007669"/>
    <property type="project" value="UniProtKB-UniRule"/>
</dbReference>
<feature type="compositionally biased region" description="Low complexity" evidence="4">
    <location>
        <begin position="200"/>
        <end position="218"/>
    </location>
</feature>
<evidence type="ECO:0000256" key="4">
    <source>
        <dbReference type="SAM" id="MobiDB-lite"/>
    </source>
</evidence>
<keyword evidence="6" id="KW-1185">Reference proteome</keyword>
<protein>
    <recommendedName>
        <fullName evidence="3">Tethering factor for nuclear proteasome STS1</fullName>
    </recommendedName>
</protein>
<dbReference type="STRING" id="215250.A0A316YNY3"/>
<comment type="subcellular location">
    <subcellularLocation>
        <location evidence="3">Cytoplasm</location>
    </subcellularLocation>
    <subcellularLocation>
        <location evidence="3">Nucleus</location>
    </subcellularLocation>
</comment>
<feature type="compositionally biased region" description="Polar residues" evidence="4">
    <location>
        <begin position="52"/>
        <end position="64"/>
    </location>
</feature>
<keyword evidence="3" id="KW-0813">Transport</keyword>
<feature type="region of interest" description="Disordered" evidence="4">
    <location>
        <begin position="11"/>
        <end position="176"/>
    </location>
</feature>
<feature type="compositionally biased region" description="Polar residues" evidence="4">
    <location>
        <begin position="89"/>
        <end position="108"/>
    </location>
</feature>
<dbReference type="GO" id="GO:0070628">
    <property type="term" value="F:proteasome binding"/>
    <property type="evidence" value="ECO:0007669"/>
    <property type="project" value="TreeGrafter"/>
</dbReference>
<dbReference type="GO" id="GO:0071630">
    <property type="term" value="P:nuclear protein quality control by the ubiquitin-proteasome system"/>
    <property type="evidence" value="ECO:0007669"/>
    <property type="project" value="UniProtKB-UniRule"/>
</dbReference>
<dbReference type="InterPro" id="IPR038422">
    <property type="entry name" value="Cut8/Sts1_sf"/>
</dbReference>
<feature type="compositionally biased region" description="Polar residues" evidence="4">
    <location>
        <begin position="162"/>
        <end position="175"/>
    </location>
</feature>
<gene>
    <name evidence="5" type="ORF">FA10DRAFT_302171</name>
</gene>
<evidence type="ECO:0000313" key="6">
    <source>
        <dbReference type="Proteomes" id="UP000245768"/>
    </source>
</evidence>
<comment type="subunit">
    <text evidence="3">Binds the proteasome.</text>
</comment>
<evidence type="ECO:0000256" key="2">
    <source>
        <dbReference type="ARBA" id="ARBA00023242"/>
    </source>
</evidence>